<evidence type="ECO:0000256" key="1">
    <source>
        <dbReference type="SAM" id="SignalP"/>
    </source>
</evidence>
<keyword evidence="1" id="KW-0732">Signal</keyword>
<sequence>MSHIRIYILYCAAAFLAGCQPRTADTEGIAAAQTISLATTKGTVADKDDNIQLFPIDREDERYDDGDKCPLDTVTASGWTIQYLVRNDASKYKDLYIVCSKGNSKAVILSDFTNWKHIPVYAGENKSHIFFEHYCGFSCLSVTTVTKATKPADKRYEQVLDYDISSGQLVYNVSGNDPDDSVKVTAVDLSSKKQQLVAFNNLRPWQSLNAGVDSIVFKNGSIQLFAGLVDRNDPDEEDIVKESRVVSFDN</sequence>
<evidence type="ECO:0000313" key="2">
    <source>
        <dbReference type="EMBL" id="MBW8683189.1"/>
    </source>
</evidence>
<dbReference type="RefSeq" id="WP_220248421.1">
    <property type="nucleotide sequence ID" value="NZ_JAICCF010000001.1"/>
</dbReference>
<dbReference type="Proteomes" id="UP000812961">
    <property type="component" value="Unassembled WGS sequence"/>
</dbReference>
<dbReference type="PROSITE" id="PS51257">
    <property type="entry name" value="PROKAR_LIPOPROTEIN"/>
    <property type="match status" value="1"/>
</dbReference>
<feature type="chain" id="PRO_5045640044" evidence="1">
    <location>
        <begin position="25"/>
        <end position="250"/>
    </location>
</feature>
<evidence type="ECO:0000313" key="3">
    <source>
        <dbReference type="Proteomes" id="UP000812961"/>
    </source>
</evidence>
<accession>A0ABS7G8S2</accession>
<comment type="caution">
    <text evidence="2">The sequence shown here is derived from an EMBL/GenBank/DDBJ whole genome shotgun (WGS) entry which is preliminary data.</text>
</comment>
<feature type="signal peptide" evidence="1">
    <location>
        <begin position="1"/>
        <end position="24"/>
    </location>
</feature>
<keyword evidence="3" id="KW-1185">Reference proteome</keyword>
<name>A0ABS7G8S2_9BACT</name>
<organism evidence="2 3">
    <name type="scientific">Chitinophaga rhizophila</name>
    <dbReference type="NCBI Taxonomy" id="2866212"/>
    <lineage>
        <taxon>Bacteria</taxon>
        <taxon>Pseudomonadati</taxon>
        <taxon>Bacteroidota</taxon>
        <taxon>Chitinophagia</taxon>
        <taxon>Chitinophagales</taxon>
        <taxon>Chitinophagaceae</taxon>
        <taxon>Chitinophaga</taxon>
    </lineage>
</organism>
<protein>
    <submittedName>
        <fullName evidence="2">Uncharacterized protein</fullName>
    </submittedName>
</protein>
<proteinExistence type="predicted"/>
<gene>
    <name evidence="2" type="ORF">K1Y79_02485</name>
</gene>
<reference evidence="2 3" key="1">
    <citation type="submission" date="2021-08" db="EMBL/GenBank/DDBJ databases">
        <title>The genome sequence of Chitinophaga sp. B61.</title>
        <authorList>
            <person name="Zhang X."/>
        </authorList>
    </citation>
    <scope>NUCLEOTIDE SEQUENCE [LARGE SCALE GENOMIC DNA]</scope>
    <source>
        <strain evidence="2 3">B61</strain>
    </source>
</reference>
<dbReference type="EMBL" id="JAICCF010000001">
    <property type="protein sequence ID" value="MBW8683189.1"/>
    <property type="molecule type" value="Genomic_DNA"/>
</dbReference>